<dbReference type="RefSeq" id="XP_033568689.1">
    <property type="nucleotide sequence ID" value="XM_033713398.1"/>
</dbReference>
<evidence type="ECO:0000313" key="10">
    <source>
        <dbReference type="RefSeq" id="XP_033568689.1"/>
    </source>
</evidence>
<dbReference type="Gene3D" id="3.30.200.20">
    <property type="entry name" value="Phosphorylase Kinase, domain 1"/>
    <property type="match status" value="1"/>
</dbReference>
<gene>
    <name evidence="8 10" type="ORF">BDZ99DRAFT_216374</name>
</gene>
<dbReference type="InterPro" id="IPR008271">
    <property type="entry name" value="Ser/Thr_kinase_AS"/>
</dbReference>
<dbReference type="PANTHER" id="PTHR11584:SF369">
    <property type="entry name" value="MITOGEN-ACTIVATED PROTEIN KINASE KINASE KINASE 19-RELATED"/>
    <property type="match status" value="1"/>
</dbReference>
<dbReference type="GO" id="GO:0004674">
    <property type="term" value="F:protein serine/threonine kinase activity"/>
    <property type="evidence" value="ECO:0007669"/>
    <property type="project" value="UniProtKB-KW"/>
</dbReference>
<dbReference type="Proteomes" id="UP000504636">
    <property type="component" value="Unplaced"/>
</dbReference>
<dbReference type="OrthoDB" id="4062651at2759"/>
<dbReference type="AlphaFoldDB" id="A0A6A6Y0H5"/>
<keyword evidence="4" id="KW-0547">Nucleotide-binding</keyword>
<dbReference type="InterPro" id="IPR000719">
    <property type="entry name" value="Prot_kinase_dom"/>
</dbReference>
<dbReference type="GO" id="GO:0005524">
    <property type="term" value="F:ATP binding"/>
    <property type="evidence" value="ECO:0007669"/>
    <property type="project" value="UniProtKB-KW"/>
</dbReference>
<evidence type="ECO:0000256" key="2">
    <source>
        <dbReference type="ARBA" id="ARBA00022527"/>
    </source>
</evidence>
<evidence type="ECO:0000256" key="4">
    <source>
        <dbReference type="ARBA" id="ARBA00022741"/>
    </source>
</evidence>
<dbReference type="PANTHER" id="PTHR11584">
    <property type="entry name" value="SERINE/THREONINE PROTEIN KINASE"/>
    <property type="match status" value="1"/>
</dbReference>
<dbReference type="PROSITE" id="PS50011">
    <property type="entry name" value="PROTEIN_KINASE_DOM"/>
    <property type="match status" value="1"/>
</dbReference>
<reference evidence="10" key="3">
    <citation type="submission" date="2025-04" db="UniProtKB">
        <authorList>
            <consortium name="RefSeq"/>
        </authorList>
    </citation>
    <scope>IDENTIFICATION</scope>
    <source>
        <strain evidence="10">CBS 304.34</strain>
    </source>
</reference>
<reference evidence="8 10" key="1">
    <citation type="journal article" date="2020" name="Stud. Mycol.">
        <title>101 Dothideomycetes genomes: a test case for predicting lifestyles and emergence of pathogens.</title>
        <authorList>
            <person name="Haridas S."/>
            <person name="Albert R."/>
            <person name="Binder M."/>
            <person name="Bloem J."/>
            <person name="Labutti K."/>
            <person name="Salamov A."/>
            <person name="Andreopoulos B."/>
            <person name="Baker S."/>
            <person name="Barry K."/>
            <person name="Bills G."/>
            <person name="Bluhm B."/>
            <person name="Cannon C."/>
            <person name="Castanera R."/>
            <person name="Culley D."/>
            <person name="Daum C."/>
            <person name="Ezra D."/>
            <person name="Gonzalez J."/>
            <person name="Henrissat B."/>
            <person name="Kuo A."/>
            <person name="Liang C."/>
            <person name="Lipzen A."/>
            <person name="Lutzoni F."/>
            <person name="Magnuson J."/>
            <person name="Mondo S."/>
            <person name="Nolan M."/>
            <person name="Ohm R."/>
            <person name="Pangilinan J."/>
            <person name="Park H.-J."/>
            <person name="Ramirez L."/>
            <person name="Alfaro M."/>
            <person name="Sun H."/>
            <person name="Tritt A."/>
            <person name="Yoshinaga Y."/>
            <person name="Zwiers L.-H."/>
            <person name="Turgeon B."/>
            <person name="Goodwin S."/>
            <person name="Spatafora J."/>
            <person name="Crous P."/>
            <person name="Grigoriev I."/>
        </authorList>
    </citation>
    <scope>NUCLEOTIDE SEQUENCE</scope>
    <source>
        <strain evidence="8 10">CBS 304.34</strain>
    </source>
</reference>
<feature type="domain" description="Protein kinase" evidence="7">
    <location>
        <begin position="28"/>
        <end position="315"/>
    </location>
</feature>
<accession>A0A6A6Y0H5</accession>
<keyword evidence="3" id="KW-0808">Transferase</keyword>
<dbReference type="SMART" id="SM00220">
    <property type="entry name" value="S_TKc"/>
    <property type="match status" value="1"/>
</dbReference>
<dbReference type="SUPFAM" id="SSF56112">
    <property type="entry name" value="Protein kinase-like (PK-like)"/>
    <property type="match status" value="1"/>
</dbReference>
<evidence type="ECO:0000256" key="3">
    <source>
        <dbReference type="ARBA" id="ARBA00022679"/>
    </source>
</evidence>
<name>A0A6A6Y0H5_9PEZI</name>
<evidence type="ECO:0000313" key="9">
    <source>
        <dbReference type="Proteomes" id="UP000504636"/>
    </source>
</evidence>
<reference evidence="10" key="2">
    <citation type="submission" date="2020-04" db="EMBL/GenBank/DDBJ databases">
        <authorList>
            <consortium name="NCBI Genome Project"/>
        </authorList>
    </citation>
    <scope>NUCLEOTIDE SEQUENCE</scope>
    <source>
        <strain evidence="10">CBS 304.34</strain>
    </source>
</reference>
<evidence type="ECO:0000256" key="6">
    <source>
        <dbReference type="ARBA" id="ARBA00022840"/>
    </source>
</evidence>
<dbReference type="Pfam" id="PF00069">
    <property type="entry name" value="Pkinase"/>
    <property type="match status" value="1"/>
</dbReference>
<evidence type="ECO:0000256" key="1">
    <source>
        <dbReference type="ARBA" id="ARBA00006529"/>
    </source>
</evidence>
<dbReference type="EMBL" id="MU003728">
    <property type="protein sequence ID" value="KAF2801725.1"/>
    <property type="molecule type" value="Genomic_DNA"/>
</dbReference>
<organism evidence="8">
    <name type="scientific">Mytilinidion resinicola</name>
    <dbReference type="NCBI Taxonomy" id="574789"/>
    <lineage>
        <taxon>Eukaryota</taxon>
        <taxon>Fungi</taxon>
        <taxon>Dikarya</taxon>
        <taxon>Ascomycota</taxon>
        <taxon>Pezizomycotina</taxon>
        <taxon>Dothideomycetes</taxon>
        <taxon>Pleosporomycetidae</taxon>
        <taxon>Mytilinidiales</taxon>
        <taxon>Mytilinidiaceae</taxon>
        <taxon>Mytilinidion</taxon>
    </lineage>
</organism>
<keyword evidence="9" id="KW-1185">Reference proteome</keyword>
<dbReference type="PROSITE" id="PS00108">
    <property type="entry name" value="PROTEIN_KINASE_ST"/>
    <property type="match status" value="1"/>
</dbReference>
<evidence type="ECO:0000256" key="5">
    <source>
        <dbReference type="ARBA" id="ARBA00022777"/>
    </source>
</evidence>
<dbReference type="InterPro" id="IPR011009">
    <property type="entry name" value="Kinase-like_dom_sf"/>
</dbReference>
<dbReference type="CDD" id="cd00180">
    <property type="entry name" value="PKc"/>
    <property type="match status" value="1"/>
</dbReference>
<evidence type="ECO:0000313" key="8">
    <source>
        <dbReference type="EMBL" id="KAF2801725.1"/>
    </source>
</evidence>
<keyword evidence="6" id="KW-0067">ATP-binding</keyword>
<dbReference type="GeneID" id="54454291"/>
<comment type="similarity">
    <text evidence="1">Belongs to the protein kinase superfamily. STE Ser/Thr protein kinase family. MAP kinase kinase kinase subfamily.</text>
</comment>
<sequence>MKQLDRGWDWANRGTSHVDFSRDETIPLETGRFLGHGVNGLVHETDCDGTKLAWKKIYCRNRITPQHRKEIEIIKKLNHRHIIELVGTYTKGPHLGLLLWPVAICDLATLMEDVDYLKAESPYRASLFSHVDADILRSRCRALGYLDKLQHARARLNTCPPCIAAAIRYLHDHNIKHKDLKPSNILLFPYDGLRITDFGTSSDVSGLDSSVTTGDERGTPKYFAPEVADYKPSGRAADVFSLGCLFYEIVMIAHTTHNLIELKQMRPHHDRSFQANLHEIMAGFRTIDCGENLELQHFLCLIPAMLEVEVNMRPR</sequence>
<dbReference type="Gene3D" id="1.10.510.10">
    <property type="entry name" value="Transferase(Phosphotransferase) domain 1"/>
    <property type="match status" value="1"/>
</dbReference>
<keyword evidence="5 8" id="KW-0418">Kinase</keyword>
<keyword evidence="2" id="KW-0723">Serine/threonine-protein kinase</keyword>
<proteinExistence type="inferred from homology"/>
<protein>
    <submittedName>
        <fullName evidence="8 10">Kinase-like protein</fullName>
    </submittedName>
</protein>
<evidence type="ECO:0000259" key="7">
    <source>
        <dbReference type="PROSITE" id="PS50011"/>
    </source>
</evidence>